<evidence type="ECO:0000313" key="2">
    <source>
        <dbReference type="EMBL" id="TGL16501.1"/>
    </source>
</evidence>
<keyword evidence="3" id="KW-1185">Reference proteome</keyword>
<dbReference type="Proteomes" id="UP000298200">
    <property type="component" value="Unassembled WGS sequence"/>
</dbReference>
<dbReference type="InterPro" id="IPR011051">
    <property type="entry name" value="RmlC_Cupin_sf"/>
</dbReference>
<dbReference type="Pfam" id="PF05523">
    <property type="entry name" value="FdtA"/>
    <property type="match status" value="1"/>
</dbReference>
<dbReference type="SUPFAM" id="SSF51182">
    <property type="entry name" value="RmlC-like cupins"/>
    <property type="match status" value="1"/>
</dbReference>
<dbReference type="CDD" id="cd20292">
    <property type="entry name" value="cupin_QdtA-like"/>
    <property type="match status" value="1"/>
</dbReference>
<reference evidence="3" key="1">
    <citation type="journal article" date="2019" name="PLoS Negl. Trop. Dis.">
        <title>Revisiting the worldwide diversity of Leptospira species in the environment.</title>
        <authorList>
            <person name="Vincent A.T."/>
            <person name="Schiettekatte O."/>
            <person name="Bourhy P."/>
            <person name="Veyrier F.J."/>
            <person name="Picardeau M."/>
        </authorList>
    </citation>
    <scope>NUCLEOTIDE SEQUENCE [LARGE SCALE GENOMIC DNA]</scope>
    <source>
        <strain evidence="3">201800272</strain>
    </source>
</reference>
<dbReference type="RefSeq" id="WP_135637674.1">
    <property type="nucleotide sequence ID" value="NZ_RQFU01000028.1"/>
</dbReference>
<dbReference type="Gene3D" id="2.60.120.10">
    <property type="entry name" value="Jelly Rolls"/>
    <property type="match status" value="1"/>
</dbReference>
<evidence type="ECO:0000313" key="3">
    <source>
        <dbReference type="Proteomes" id="UP000298200"/>
    </source>
</evidence>
<comment type="caution">
    <text evidence="2">The sequence shown here is derived from an EMBL/GenBank/DDBJ whole genome shotgun (WGS) entry which is preliminary data.</text>
</comment>
<dbReference type="InterPro" id="IPR014710">
    <property type="entry name" value="RmlC-like_jellyroll"/>
</dbReference>
<sequence>MNSIELKVNHSGIVTLAKIQDDRDGNLIIANALKEIPFEIKRVYYINQLENSVSIRGKHAHKKCEQVIFCISGSFLLGLDDGKVQQKVLMNKDNIGIYLGPMLWHTMEDFSAGCVLLVFASDYYDESDYIRNYEDFIRLTK</sequence>
<feature type="domain" description="Sugar 3,4-ketoisomerase QdtA cupin" evidence="1">
    <location>
        <begin position="12"/>
        <end position="140"/>
    </location>
</feature>
<name>A0ABY2LWT3_9LEPT</name>
<proteinExistence type="predicted"/>
<organism evidence="2 3">
    <name type="scientific">Leptospira yanagawae</name>
    <dbReference type="NCBI Taxonomy" id="293069"/>
    <lineage>
        <taxon>Bacteria</taxon>
        <taxon>Pseudomonadati</taxon>
        <taxon>Spirochaetota</taxon>
        <taxon>Spirochaetia</taxon>
        <taxon>Leptospirales</taxon>
        <taxon>Leptospiraceae</taxon>
        <taxon>Leptospira</taxon>
    </lineage>
</organism>
<protein>
    <submittedName>
        <fullName evidence="2">WxcM-like domain-containing protein</fullName>
    </submittedName>
</protein>
<evidence type="ECO:0000259" key="1">
    <source>
        <dbReference type="Pfam" id="PF05523"/>
    </source>
</evidence>
<dbReference type="InterPro" id="IPR008894">
    <property type="entry name" value="QdtA_cupin_dom"/>
</dbReference>
<dbReference type="EMBL" id="RQFU01000028">
    <property type="protein sequence ID" value="TGL16501.1"/>
    <property type="molecule type" value="Genomic_DNA"/>
</dbReference>
<gene>
    <name evidence="2" type="ORF">EHQ46_18480</name>
</gene>
<accession>A0ABY2LWT3</accession>